<evidence type="ECO:0000259" key="6">
    <source>
        <dbReference type="Pfam" id="PF08546"/>
    </source>
</evidence>
<proteinExistence type="inferred from homology"/>
<comment type="function">
    <text evidence="4">Catalyzes the NADPH-dependent reduction of ketopantoate into pantoic acid.</text>
</comment>
<comment type="similarity">
    <text evidence="1 4">Belongs to the ketopantoate reductase family.</text>
</comment>
<evidence type="ECO:0000256" key="1">
    <source>
        <dbReference type="ARBA" id="ARBA00007870"/>
    </source>
</evidence>
<dbReference type="PANTHER" id="PTHR21708:SF26">
    <property type="entry name" value="2-DEHYDROPANTOATE 2-REDUCTASE"/>
    <property type="match status" value="1"/>
</dbReference>
<protein>
    <recommendedName>
        <fullName evidence="4">2-dehydropantoate 2-reductase</fullName>
        <ecNumber evidence="4">1.1.1.169</ecNumber>
    </recommendedName>
    <alternativeName>
        <fullName evidence="4">Ketopantoate reductase</fullName>
    </alternativeName>
</protein>
<dbReference type="InterPro" id="IPR003710">
    <property type="entry name" value="ApbA"/>
</dbReference>
<dbReference type="GO" id="GO:0005737">
    <property type="term" value="C:cytoplasm"/>
    <property type="evidence" value="ECO:0007669"/>
    <property type="project" value="TreeGrafter"/>
</dbReference>
<dbReference type="Pfam" id="PF02558">
    <property type="entry name" value="ApbA"/>
    <property type="match status" value="1"/>
</dbReference>
<dbReference type="EC" id="1.1.1.169" evidence="4"/>
<dbReference type="AlphaFoldDB" id="A0A4V2F7U0"/>
<dbReference type="GO" id="GO:0015940">
    <property type="term" value="P:pantothenate biosynthetic process"/>
    <property type="evidence" value="ECO:0007669"/>
    <property type="project" value="UniProtKB-UniPathway"/>
</dbReference>
<comment type="caution">
    <text evidence="7">The sequence shown here is derived from an EMBL/GenBank/DDBJ whole genome shotgun (WGS) entry which is preliminary data.</text>
</comment>
<evidence type="ECO:0000256" key="4">
    <source>
        <dbReference type="RuleBase" id="RU362068"/>
    </source>
</evidence>
<name>A0A4V2F7U0_9FIRM</name>
<feature type="domain" description="Ketopantoate reductase N-terminal" evidence="5">
    <location>
        <begin position="8"/>
        <end position="133"/>
    </location>
</feature>
<evidence type="ECO:0000313" key="7">
    <source>
        <dbReference type="EMBL" id="RZT00999.1"/>
    </source>
</evidence>
<dbReference type="RefSeq" id="WP_130434507.1">
    <property type="nucleotide sequence ID" value="NZ_SGXF01000002.1"/>
</dbReference>
<evidence type="ECO:0000259" key="5">
    <source>
        <dbReference type="Pfam" id="PF02558"/>
    </source>
</evidence>
<comment type="pathway">
    <text evidence="4">Cofactor biosynthesis; (R)-pantothenate biosynthesis; (R)-pantoate from 3-methyl-2-oxobutanoate: step 2/2.</text>
</comment>
<keyword evidence="8" id="KW-1185">Reference proteome</keyword>
<accession>A0A4V2F7U0</accession>
<dbReference type="PANTHER" id="PTHR21708">
    <property type="entry name" value="PROBABLE 2-DEHYDROPANTOATE 2-REDUCTASE"/>
    <property type="match status" value="1"/>
</dbReference>
<dbReference type="InterPro" id="IPR013332">
    <property type="entry name" value="KPR_N"/>
</dbReference>
<keyword evidence="2 4" id="KW-0521">NADP</keyword>
<dbReference type="InterPro" id="IPR013328">
    <property type="entry name" value="6PGD_dom2"/>
</dbReference>
<dbReference type="FunFam" id="1.10.1040.10:FF:000017">
    <property type="entry name" value="2-dehydropantoate 2-reductase"/>
    <property type="match status" value="1"/>
</dbReference>
<gene>
    <name evidence="7" type="ORF">EV209_1436</name>
</gene>
<organism evidence="7 8">
    <name type="scientific">Cuneatibacter caecimuris</name>
    <dbReference type="NCBI Taxonomy" id="1796618"/>
    <lineage>
        <taxon>Bacteria</taxon>
        <taxon>Bacillati</taxon>
        <taxon>Bacillota</taxon>
        <taxon>Clostridia</taxon>
        <taxon>Lachnospirales</taxon>
        <taxon>Lachnospiraceae</taxon>
        <taxon>Cuneatibacter</taxon>
    </lineage>
</organism>
<dbReference type="Gene3D" id="1.10.1040.10">
    <property type="entry name" value="N-(1-d-carboxylethyl)-l-norvaline Dehydrogenase, domain 2"/>
    <property type="match status" value="1"/>
</dbReference>
<dbReference type="SUPFAM" id="SSF48179">
    <property type="entry name" value="6-phosphogluconate dehydrogenase C-terminal domain-like"/>
    <property type="match status" value="1"/>
</dbReference>
<keyword evidence="3 4" id="KW-0560">Oxidoreductase</keyword>
<dbReference type="Gene3D" id="3.40.50.720">
    <property type="entry name" value="NAD(P)-binding Rossmann-like Domain"/>
    <property type="match status" value="1"/>
</dbReference>
<dbReference type="EMBL" id="SGXF01000002">
    <property type="protein sequence ID" value="RZT00999.1"/>
    <property type="molecule type" value="Genomic_DNA"/>
</dbReference>
<comment type="catalytic activity">
    <reaction evidence="4">
        <text>(R)-pantoate + NADP(+) = 2-dehydropantoate + NADPH + H(+)</text>
        <dbReference type="Rhea" id="RHEA:16233"/>
        <dbReference type="ChEBI" id="CHEBI:11561"/>
        <dbReference type="ChEBI" id="CHEBI:15378"/>
        <dbReference type="ChEBI" id="CHEBI:15980"/>
        <dbReference type="ChEBI" id="CHEBI:57783"/>
        <dbReference type="ChEBI" id="CHEBI:58349"/>
        <dbReference type="EC" id="1.1.1.169"/>
    </reaction>
</comment>
<sequence>MEKIRKAALVGAGSLGIMYGQRLTEVFGKESVCFAADRERIRRYEGKGLYFNGNRCDFRYIESGYSLEKADLIIIAVKYTGLPEALEAVAGLVHPETIIISLINGITSENMIARAFGSEHVLYCIAQEMDATKTGNLVEASSLGYLVFNDKTGAETEQVRLLKEYLDRAGIPYRTPEDIIYAQWDKLVFNVGLNQSSAVFSANYGEVRKPGRPREVMEAAMREAVRAANAEGIPLTEDNISRWMERLERLSPSGMPSMMQDTRDGRKTEVELFSGTIIELGRRHGFETPVNDWLYQQIQEIEKAYGRSQES</sequence>
<dbReference type="Pfam" id="PF08546">
    <property type="entry name" value="ApbA_C"/>
    <property type="match status" value="1"/>
</dbReference>
<dbReference type="InterPro" id="IPR013752">
    <property type="entry name" value="KPA_reductase"/>
</dbReference>
<dbReference type="UniPathway" id="UPA00028">
    <property type="reaction ID" value="UER00004"/>
</dbReference>
<evidence type="ECO:0000256" key="3">
    <source>
        <dbReference type="ARBA" id="ARBA00023002"/>
    </source>
</evidence>
<dbReference type="InterPro" id="IPR051402">
    <property type="entry name" value="KPR-Related"/>
</dbReference>
<reference evidence="7 8" key="1">
    <citation type="submission" date="2019-02" db="EMBL/GenBank/DDBJ databases">
        <title>Genomic Encyclopedia of Type Strains, Phase IV (KMG-IV): sequencing the most valuable type-strain genomes for metagenomic binning, comparative biology and taxonomic classification.</title>
        <authorList>
            <person name="Goeker M."/>
        </authorList>
    </citation>
    <scope>NUCLEOTIDE SEQUENCE [LARGE SCALE GENOMIC DNA]</scope>
    <source>
        <strain evidence="7 8">DSM 29486</strain>
    </source>
</reference>
<dbReference type="InterPro" id="IPR036291">
    <property type="entry name" value="NAD(P)-bd_dom_sf"/>
</dbReference>
<evidence type="ECO:0000313" key="8">
    <source>
        <dbReference type="Proteomes" id="UP000292927"/>
    </source>
</evidence>
<feature type="domain" description="Ketopantoate reductase C-terminal" evidence="6">
    <location>
        <begin position="178"/>
        <end position="302"/>
    </location>
</feature>
<keyword evidence="4" id="KW-0566">Pantothenate biosynthesis</keyword>
<dbReference type="InterPro" id="IPR008927">
    <property type="entry name" value="6-PGluconate_DH-like_C_sf"/>
</dbReference>
<dbReference type="NCBIfam" id="TIGR00745">
    <property type="entry name" value="apbA_panE"/>
    <property type="match status" value="1"/>
</dbReference>
<dbReference type="OrthoDB" id="9793586at2"/>
<dbReference type="Proteomes" id="UP000292927">
    <property type="component" value="Unassembled WGS sequence"/>
</dbReference>
<dbReference type="GO" id="GO:0008677">
    <property type="term" value="F:2-dehydropantoate 2-reductase activity"/>
    <property type="evidence" value="ECO:0007669"/>
    <property type="project" value="UniProtKB-EC"/>
</dbReference>
<dbReference type="SUPFAM" id="SSF51735">
    <property type="entry name" value="NAD(P)-binding Rossmann-fold domains"/>
    <property type="match status" value="1"/>
</dbReference>
<evidence type="ECO:0000256" key="2">
    <source>
        <dbReference type="ARBA" id="ARBA00022857"/>
    </source>
</evidence>